<organism evidence="2 3">
    <name type="scientific">Lentilactobacillus kisonensis F0435</name>
    <dbReference type="NCBI Taxonomy" id="797516"/>
    <lineage>
        <taxon>Bacteria</taxon>
        <taxon>Bacillati</taxon>
        <taxon>Bacillota</taxon>
        <taxon>Bacilli</taxon>
        <taxon>Lactobacillales</taxon>
        <taxon>Lactobacillaceae</taxon>
        <taxon>Lentilactobacillus</taxon>
    </lineage>
</organism>
<dbReference type="STRING" id="797516.HMPREF9104_03142"/>
<comment type="caution">
    <text evidence="2">The sequence shown here is derived from an EMBL/GenBank/DDBJ whole genome shotgun (WGS) entry which is preliminary data.</text>
</comment>
<evidence type="ECO:0000256" key="1">
    <source>
        <dbReference type="SAM" id="MobiDB-lite"/>
    </source>
</evidence>
<accession>H1LKI8</accession>
<dbReference type="Proteomes" id="UP000005025">
    <property type="component" value="Unassembled WGS sequence"/>
</dbReference>
<evidence type="ECO:0000313" key="3">
    <source>
        <dbReference type="Proteomes" id="UP000005025"/>
    </source>
</evidence>
<sequence length="44" mass="4919">MLTALLRSLILRTAAQSRNFHISTSDRNSHKPGISVRGDLYSSF</sequence>
<evidence type="ECO:0000313" key="2">
    <source>
        <dbReference type="EMBL" id="EHO46637.1"/>
    </source>
</evidence>
<dbReference type="HOGENOM" id="CLU_3311773_0_0_9"/>
<proteinExistence type="predicted"/>
<reference evidence="2 3" key="1">
    <citation type="submission" date="2011-09" db="EMBL/GenBank/DDBJ databases">
        <authorList>
            <person name="Weinstock G."/>
            <person name="Sodergren E."/>
            <person name="Clifton S."/>
            <person name="Fulton L."/>
            <person name="Fulton B."/>
            <person name="Courtney L."/>
            <person name="Fronick C."/>
            <person name="Harrison M."/>
            <person name="Strong C."/>
            <person name="Farmer C."/>
            <person name="Delahaunty K."/>
            <person name="Markovic C."/>
            <person name="Hall O."/>
            <person name="Minx P."/>
            <person name="Tomlinson C."/>
            <person name="Mitreva M."/>
            <person name="Hou S."/>
            <person name="Chen J."/>
            <person name="Wollam A."/>
            <person name="Pepin K.H."/>
            <person name="Johnson M."/>
            <person name="Bhonagiri V."/>
            <person name="Zhang X."/>
            <person name="Suruliraj S."/>
            <person name="Warren W."/>
            <person name="Chinwalla A."/>
            <person name="Mardis E.R."/>
            <person name="Wilson R.K."/>
        </authorList>
    </citation>
    <scope>NUCLEOTIDE SEQUENCE [LARGE SCALE GENOMIC DNA]</scope>
    <source>
        <strain evidence="2 3">F0435</strain>
    </source>
</reference>
<gene>
    <name evidence="2" type="ORF">HMPREF9104_03142</name>
</gene>
<name>H1LKI8_9LACO</name>
<feature type="region of interest" description="Disordered" evidence="1">
    <location>
        <begin position="22"/>
        <end position="44"/>
    </location>
</feature>
<dbReference type="AlphaFoldDB" id="H1LKI8"/>
<protein>
    <submittedName>
        <fullName evidence="2">Uncharacterized protein</fullName>
    </submittedName>
</protein>
<dbReference type="EMBL" id="AGRJ01000269">
    <property type="protein sequence ID" value="EHO46637.1"/>
    <property type="molecule type" value="Genomic_DNA"/>
</dbReference>